<proteinExistence type="predicted"/>
<dbReference type="AlphaFoldDB" id="A0A9Q3BMT7"/>
<accession>A0A9Q3BMT7</accession>
<evidence type="ECO:0000313" key="1">
    <source>
        <dbReference type="EMBL" id="MBW0468869.1"/>
    </source>
</evidence>
<organism evidence="1 2">
    <name type="scientific">Austropuccinia psidii MF-1</name>
    <dbReference type="NCBI Taxonomy" id="1389203"/>
    <lineage>
        <taxon>Eukaryota</taxon>
        <taxon>Fungi</taxon>
        <taxon>Dikarya</taxon>
        <taxon>Basidiomycota</taxon>
        <taxon>Pucciniomycotina</taxon>
        <taxon>Pucciniomycetes</taxon>
        <taxon>Pucciniales</taxon>
        <taxon>Sphaerophragmiaceae</taxon>
        <taxon>Austropuccinia</taxon>
    </lineage>
</organism>
<comment type="caution">
    <text evidence="1">The sequence shown here is derived from an EMBL/GenBank/DDBJ whole genome shotgun (WGS) entry which is preliminary data.</text>
</comment>
<gene>
    <name evidence="1" type="ORF">O181_008584</name>
</gene>
<sequence>MSPEHLWNGYRTDKDCLEPEGQGLDTLLDGRRLREFIPTLPFTLQFNKSLKPEDWKDMDHILQLHKILIDLLQWRMGDRRFNLDLHWEKL</sequence>
<evidence type="ECO:0000313" key="2">
    <source>
        <dbReference type="Proteomes" id="UP000765509"/>
    </source>
</evidence>
<name>A0A9Q3BMT7_9BASI</name>
<keyword evidence="2" id="KW-1185">Reference proteome</keyword>
<reference evidence="1" key="1">
    <citation type="submission" date="2021-03" db="EMBL/GenBank/DDBJ databases">
        <title>Draft genome sequence of rust myrtle Austropuccinia psidii MF-1, a brazilian biotype.</title>
        <authorList>
            <person name="Quecine M.C."/>
            <person name="Pachon D.M.R."/>
            <person name="Bonatelli M.L."/>
            <person name="Correr F.H."/>
            <person name="Franceschini L.M."/>
            <person name="Leite T.F."/>
            <person name="Margarido G.R.A."/>
            <person name="Almeida C.A."/>
            <person name="Ferrarezi J.A."/>
            <person name="Labate C.A."/>
        </authorList>
    </citation>
    <scope>NUCLEOTIDE SEQUENCE</scope>
    <source>
        <strain evidence="1">MF-1</strain>
    </source>
</reference>
<dbReference type="Proteomes" id="UP000765509">
    <property type="component" value="Unassembled WGS sequence"/>
</dbReference>
<dbReference type="EMBL" id="AVOT02002001">
    <property type="protein sequence ID" value="MBW0468869.1"/>
    <property type="molecule type" value="Genomic_DNA"/>
</dbReference>
<protein>
    <submittedName>
        <fullName evidence="1">Uncharacterized protein</fullName>
    </submittedName>
</protein>